<sequence>MTVEPKVELGRNNGELVNDRYCETITATYFKNTPRSLENHKQRLGSVSSANDHVLGKLRCVYQEPWKTAVRLELGGVGHGNETTFTRLGLSVVMTGMTLLTAEAAEMSSARRPASNAALLQSRGDATTE</sequence>
<gene>
    <name evidence="2" type="ORF">N7515_008933</name>
</gene>
<dbReference type="RefSeq" id="XP_056517476.1">
    <property type="nucleotide sequence ID" value="XM_056669677.1"/>
</dbReference>
<dbReference type="EMBL" id="JAPQKL010000007">
    <property type="protein sequence ID" value="KAJ5120972.1"/>
    <property type="molecule type" value="Genomic_DNA"/>
</dbReference>
<dbReference type="AlphaFoldDB" id="A0A9W9GJP8"/>
<keyword evidence="3" id="KW-1185">Reference proteome</keyword>
<dbReference type="Proteomes" id="UP001149079">
    <property type="component" value="Unassembled WGS sequence"/>
</dbReference>
<dbReference type="GeneID" id="81408847"/>
<comment type="caution">
    <text evidence="2">The sequence shown here is derived from an EMBL/GenBank/DDBJ whole genome shotgun (WGS) entry which is preliminary data.</text>
</comment>
<protein>
    <submittedName>
        <fullName evidence="2">Uncharacterized protein</fullName>
    </submittedName>
</protein>
<accession>A0A9W9GJP8</accession>
<proteinExistence type="predicted"/>
<reference evidence="2" key="1">
    <citation type="submission" date="2022-11" db="EMBL/GenBank/DDBJ databases">
        <authorList>
            <person name="Petersen C."/>
        </authorList>
    </citation>
    <scope>NUCLEOTIDE SEQUENCE</scope>
    <source>
        <strain evidence="2">IBT 22155</strain>
    </source>
</reference>
<feature type="region of interest" description="Disordered" evidence="1">
    <location>
        <begin position="107"/>
        <end position="129"/>
    </location>
</feature>
<reference evidence="2" key="2">
    <citation type="journal article" date="2023" name="IMA Fungus">
        <title>Comparative genomic study of the Penicillium genus elucidates a diverse pangenome and 15 lateral gene transfer events.</title>
        <authorList>
            <person name="Petersen C."/>
            <person name="Sorensen T."/>
            <person name="Nielsen M.R."/>
            <person name="Sondergaard T.E."/>
            <person name="Sorensen J.L."/>
            <person name="Fitzpatrick D.A."/>
            <person name="Frisvad J.C."/>
            <person name="Nielsen K.L."/>
        </authorList>
    </citation>
    <scope>NUCLEOTIDE SEQUENCE</scope>
    <source>
        <strain evidence="2">IBT 22155</strain>
    </source>
</reference>
<evidence type="ECO:0000256" key="1">
    <source>
        <dbReference type="SAM" id="MobiDB-lite"/>
    </source>
</evidence>
<evidence type="ECO:0000313" key="3">
    <source>
        <dbReference type="Proteomes" id="UP001149079"/>
    </source>
</evidence>
<organism evidence="2 3">
    <name type="scientific">Penicillium bovifimosum</name>
    <dbReference type="NCBI Taxonomy" id="126998"/>
    <lineage>
        <taxon>Eukaryota</taxon>
        <taxon>Fungi</taxon>
        <taxon>Dikarya</taxon>
        <taxon>Ascomycota</taxon>
        <taxon>Pezizomycotina</taxon>
        <taxon>Eurotiomycetes</taxon>
        <taxon>Eurotiomycetidae</taxon>
        <taxon>Eurotiales</taxon>
        <taxon>Aspergillaceae</taxon>
        <taxon>Penicillium</taxon>
    </lineage>
</organism>
<evidence type="ECO:0000313" key="2">
    <source>
        <dbReference type="EMBL" id="KAJ5120972.1"/>
    </source>
</evidence>
<name>A0A9W9GJP8_9EURO</name>